<dbReference type="PANTHER" id="PTHR37297:SF1">
    <property type="entry name" value="PROTEIN NRDI"/>
    <property type="match status" value="1"/>
</dbReference>
<name>A0A0F6CJU9_MYCGL</name>
<gene>
    <name evidence="3 4" type="primary">nrdI</name>
    <name evidence="4" type="ORF">GCW_00235</name>
</gene>
<dbReference type="Proteomes" id="UP000018735">
    <property type="component" value="Chromosome"/>
</dbReference>
<evidence type="ECO:0000313" key="4">
    <source>
        <dbReference type="EMBL" id="AHB99371.1"/>
    </source>
</evidence>
<dbReference type="eggNOG" id="COG1780">
    <property type="taxonomic scope" value="Bacteria"/>
</dbReference>
<dbReference type="NCBIfam" id="TIGR00333">
    <property type="entry name" value="nrdI"/>
    <property type="match status" value="1"/>
</dbReference>
<dbReference type="EMBL" id="CP006916">
    <property type="protein sequence ID" value="AHB99371.1"/>
    <property type="molecule type" value="Genomic_DNA"/>
</dbReference>
<evidence type="ECO:0000256" key="2">
    <source>
        <dbReference type="ARBA" id="ARBA00009942"/>
    </source>
</evidence>
<dbReference type="GO" id="GO:0010181">
    <property type="term" value="F:FMN binding"/>
    <property type="evidence" value="ECO:0007669"/>
    <property type="project" value="InterPro"/>
</dbReference>
<dbReference type="KEGG" id="mgz:GCW_00235"/>
<sequence>MENTPKLNVPKRKPTGEMRVVYFSSTTENTKKFCDKLGLPATRIPIKPSEEIEVDYDYVLICPTYAGGLDDFKGSVPRQVIKFLNKVQNREHCVGVVASGNTNFGETFGLAGHVLRAKLHVPLLHVFELIGTKYDEELVRERIHKLWNWEE</sequence>
<organism evidence="4 5">
    <name type="scientific">Mycoplasmoides gallisepticum S6</name>
    <dbReference type="NCBI Taxonomy" id="1006581"/>
    <lineage>
        <taxon>Bacteria</taxon>
        <taxon>Bacillati</taxon>
        <taxon>Mycoplasmatota</taxon>
        <taxon>Mycoplasmoidales</taxon>
        <taxon>Mycoplasmoidaceae</taxon>
        <taxon>Mycoplasmoides</taxon>
    </lineage>
</organism>
<dbReference type="Pfam" id="PF07972">
    <property type="entry name" value="Flavodoxin_NdrI"/>
    <property type="match status" value="1"/>
</dbReference>
<dbReference type="InterPro" id="IPR004465">
    <property type="entry name" value="RNR_NrdI"/>
</dbReference>
<proteinExistence type="inferred from homology"/>
<comment type="function">
    <text evidence="1 3">Probably involved in ribonucleotide reductase function.</text>
</comment>
<reference evidence="4 5" key="1">
    <citation type="journal article" date="2011" name="PLoS ONE">
        <title>Core proteome of the minimal cell: comparative proteomics of three mollicute species.</title>
        <authorList>
            <person name="Fisunov G.Y."/>
            <person name="Alexeev D.G."/>
            <person name="Bazaleev N.A."/>
            <person name="Ladygina V.G."/>
            <person name="Galyamina M.A."/>
            <person name="Kondratov I.G."/>
            <person name="Zhukova N.A."/>
            <person name="Serebryakova M.V."/>
            <person name="Demina I.A."/>
            <person name="Govorun V.M."/>
        </authorList>
    </citation>
    <scope>NUCLEOTIDE SEQUENCE [LARGE SCALE GENOMIC DNA]</scope>
    <source>
        <strain evidence="4 5">S6</strain>
    </source>
</reference>
<evidence type="ECO:0000313" key="5">
    <source>
        <dbReference type="Proteomes" id="UP000018735"/>
    </source>
</evidence>
<dbReference type="SUPFAM" id="SSF52218">
    <property type="entry name" value="Flavoproteins"/>
    <property type="match status" value="1"/>
</dbReference>
<dbReference type="AlphaFoldDB" id="A0A0F6CJU9"/>
<dbReference type="InterPro" id="IPR029039">
    <property type="entry name" value="Flavoprotein-like_sf"/>
</dbReference>
<dbReference type="HOGENOM" id="CLU_114845_0_0_14"/>
<dbReference type="RefSeq" id="WP_011883682.1">
    <property type="nucleotide sequence ID" value="NC_023030.2"/>
</dbReference>
<dbReference type="PANTHER" id="PTHR37297">
    <property type="entry name" value="PROTEIN NRDI"/>
    <property type="match status" value="1"/>
</dbReference>
<dbReference type="HAMAP" id="MF_00128">
    <property type="entry name" value="NrdI"/>
    <property type="match status" value="1"/>
</dbReference>
<evidence type="ECO:0000256" key="3">
    <source>
        <dbReference type="HAMAP-Rule" id="MF_00128"/>
    </source>
</evidence>
<evidence type="ECO:0000256" key="1">
    <source>
        <dbReference type="ARBA" id="ARBA00003999"/>
    </source>
</evidence>
<dbReference type="Gene3D" id="3.40.50.360">
    <property type="match status" value="1"/>
</dbReference>
<dbReference type="InterPro" id="IPR020852">
    <property type="entry name" value="RNR_Ib_NrdI_bac"/>
</dbReference>
<protein>
    <recommendedName>
        <fullName evidence="3">Protein NrdI</fullName>
    </recommendedName>
</protein>
<comment type="similarity">
    <text evidence="2 3">Belongs to the NrdI family.</text>
</comment>
<accession>A0A0F6CJU9</accession>
<dbReference type="PIRSF" id="PIRSF005087">
    <property type="entry name" value="NrdI"/>
    <property type="match status" value="1"/>
</dbReference>